<dbReference type="SMART" id="SM00318">
    <property type="entry name" value="SNc"/>
    <property type="match status" value="1"/>
</dbReference>
<keyword evidence="1" id="KW-0540">Nuclease</keyword>
<dbReference type="Gene3D" id="2.40.50.90">
    <property type="match status" value="1"/>
</dbReference>
<dbReference type="SUPFAM" id="SSF50199">
    <property type="entry name" value="Staphylococcal nuclease"/>
    <property type="match status" value="1"/>
</dbReference>
<gene>
    <name evidence="5" type="ORF">IQ230_18310</name>
</gene>
<keyword evidence="3" id="KW-0378">Hydrolase</keyword>
<dbReference type="InterPro" id="IPR016071">
    <property type="entry name" value="Staphylococal_nuclease_OB-fold"/>
</dbReference>
<evidence type="ECO:0000313" key="6">
    <source>
        <dbReference type="Proteomes" id="UP000651156"/>
    </source>
</evidence>
<dbReference type="Pfam" id="PF00565">
    <property type="entry name" value="SNase"/>
    <property type="match status" value="1"/>
</dbReference>
<dbReference type="InterPro" id="IPR035437">
    <property type="entry name" value="SNase_OB-fold_sf"/>
</dbReference>
<sequence>MRSLLLIYAIIILFGLSGCQFLIPREQYTVQKVSDGDTITVTDTKGAKIHVRFACVDAPEIPHSNQEKYTKNKIARNQFNWGIKAQQRVQQLIDQEGDRVTLKITDSDRYGRQIGEVRLSNGTLIQEVLAREGLALVYRPYLKNCPSATAVEQAEAKAKSQRTGVWSDARFVEPWQYRSRK</sequence>
<proteinExistence type="predicted"/>
<dbReference type="PANTHER" id="PTHR12302">
    <property type="entry name" value="EBNA2 BINDING PROTEIN P100"/>
    <property type="match status" value="1"/>
</dbReference>
<keyword evidence="2" id="KW-0255">Endonuclease</keyword>
<dbReference type="PROSITE" id="PS51257">
    <property type="entry name" value="PROKAR_LIPOPROTEIN"/>
    <property type="match status" value="1"/>
</dbReference>
<name>A0ABR9UVE6_9CHRO</name>
<organism evidence="5 6">
    <name type="scientific">Gloeocapsopsis crepidinum LEGE 06123</name>
    <dbReference type="NCBI Taxonomy" id="588587"/>
    <lineage>
        <taxon>Bacteria</taxon>
        <taxon>Bacillati</taxon>
        <taxon>Cyanobacteriota</taxon>
        <taxon>Cyanophyceae</taxon>
        <taxon>Oscillatoriophycideae</taxon>
        <taxon>Chroococcales</taxon>
        <taxon>Chroococcaceae</taxon>
        <taxon>Gloeocapsopsis</taxon>
    </lineage>
</organism>
<dbReference type="Proteomes" id="UP000651156">
    <property type="component" value="Unassembled WGS sequence"/>
</dbReference>
<reference evidence="5 6" key="1">
    <citation type="submission" date="2020-10" db="EMBL/GenBank/DDBJ databases">
        <authorList>
            <person name="Castelo-Branco R."/>
            <person name="Eusebio N."/>
            <person name="Adriana R."/>
            <person name="Vieira A."/>
            <person name="Brugerolle De Fraissinette N."/>
            <person name="Rezende De Castro R."/>
            <person name="Schneider M.P."/>
            <person name="Vasconcelos V."/>
            <person name="Leao P.N."/>
        </authorList>
    </citation>
    <scope>NUCLEOTIDE SEQUENCE [LARGE SCALE GENOMIC DNA]</scope>
    <source>
        <strain evidence="5 6">LEGE 06123</strain>
    </source>
</reference>
<comment type="caution">
    <text evidence="5">The sequence shown here is derived from an EMBL/GenBank/DDBJ whole genome shotgun (WGS) entry which is preliminary data.</text>
</comment>
<evidence type="ECO:0000313" key="5">
    <source>
        <dbReference type="EMBL" id="MBE9192271.1"/>
    </source>
</evidence>
<evidence type="ECO:0000256" key="2">
    <source>
        <dbReference type="ARBA" id="ARBA00022759"/>
    </source>
</evidence>
<feature type="domain" description="TNase-like" evidence="4">
    <location>
        <begin position="24"/>
        <end position="168"/>
    </location>
</feature>
<evidence type="ECO:0000259" key="4">
    <source>
        <dbReference type="PROSITE" id="PS50830"/>
    </source>
</evidence>
<evidence type="ECO:0000256" key="3">
    <source>
        <dbReference type="ARBA" id="ARBA00022801"/>
    </source>
</evidence>
<evidence type="ECO:0000256" key="1">
    <source>
        <dbReference type="ARBA" id="ARBA00022722"/>
    </source>
</evidence>
<accession>A0ABR9UVE6</accession>
<dbReference type="PROSITE" id="PS50830">
    <property type="entry name" value="TNASE_3"/>
    <property type="match status" value="1"/>
</dbReference>
<dbReference type="EMBL" id="JADEWN010000051">
    <property type="protein sequence ID" value="MBE9192271.1"/>
    <property type="molecule type" value="Genomic_DNA"/>
</dbReference>
<keyword evidence="6" id="KW-1185">Reference proteome</keyword>
<protein>
    <submittedName>
        <fullName evidence="5">Thermonuclease family protein</fullName>
    </submittedName>
</protein>
<dbReference type="PANTHER" id="PTHR12302:SF3">
    <property type="entry name" value="SERINE_THREONINE-PROTEIN KINASE 31"/>
    <property type="match status" value="1"/>
</dbReference>